<dbReference type="Proteomes" id="UP000828390">
    <property type="component" value="Unassembled WGS sequence"/>
</dbReference>
<protein>
    <submittedName>
        <fullName evidence="1">Uncharacterized protein</fullName>
    </submittedName>
</protein>
<keyword evidence="2" id="KW-1185">Reference proteome</keyword>
<dbReference type="EMBL" id="JAIWYP010000002">
    <property type="protein sequence ID" value="KAH3871612.1"/>
    <property type="molecule type" value="Genomic_DNA"/>
</dbReference>
<gene>
    <name evidence="1" type="ORF">DPMN_034819</name>
</gene>
<evidence type="ECO:0000313" key="2">
    <source>
        <dbReference type="Proteomes" id="UP000828390"/>
    </source>
</evidence>
<dbReference type="AlphaFoldDB" id="A0A9D4M661"/>
<comment type="caution">
    <text evidence="1">The sequence shown here is derived from an EMBL/GenBank/DDBJ whole genome shotgun (WGS) entry which is preliminary data.</text>
</comment>
<reference evidence="1" key="2">
    <citation type="submission" date="2020-11" db="EMBL/GenBank/DDBJ databases">
        <authorList>
            <person name="McCartney M.A."/>
            <person name="Auch B."/>
            <person name="Kono T."/>
            <person name="Mallez S."/>
            <person name="Becker A."/>
            <person name="Gohl D.M."/>
            <person name="Silverstein K.A.T."/>
            <person name="Koren S."/>
            <person name="Bechman K.B."/>
            <person name="Herman A."/>
            <person name="Abrahante J.E."/>
            <person name="Garbe J."/>
        </authorList>
    </citation>
    <scope>NUCLEOTIDE SEQUENCE</scope>
    <source>
        <strain evidence="1">Duluth1</strain>
        <tissue evidence="1">Whole animal</tissue>
    </source>
</reference>
<reference evidence="1" key="1">
    <citation type="journal article" date="2019" name="bioRxiv">
        <title>The Genome of the Zebra Mussel, Dreissena polymorpha: A Resource for Invasive Species Research.</title>
        <authorList>
            <person name="McCartney M.A."/>
            <person name="Auch B."/>
            <person name="Kono T."/>
            <person name="Mallez S."/>
            <person name="Zhang Y."/>
            <person name="Obille A."/>
            <person name="Becker A."/>
            <person name="Abrahante J.E."/>
            <person name="Garbe J."/>
            <person name="Badalamenti J.P."/>
            <person name="Herman A."/>
            <person name="Mangelson H."/>
            <person name="Liachko I."/>
            <person name="Sullivan S."/>
            <person name="Sone E.D."/>
            <person name="Koren S."/>
            <person name="Silverstein K.A.T."/>
            <person name="Beckman K.B."/>
            <person name="Gohl D.M."/>
        </authorList>
    </citation>
    <scope>NUCLEOTIDE SEQUENCE</scope>
    <source>
        <strain evidence="1">Duluth1</strain>
        <tissue evidence="1">Whole animal</tissue>
    </source>
</reference>
<evidence type="ECO:0000313" key="1">
    <source>
        <dbReference type="EMBL" id="KAH3871612.1"/>
    </source>
</evidence>
<name>A0A9D4M661_DREPO</name>
<accession>A0A9D4M661</accession>
<organism evidence="1 2">
    <name type="scientific">Dreissena polymorpha</name>
    <name type="common">Zebra mussel</name>
    <name type="synonym">Mytilus polymorpha</name>
    <dbReference type="NCBI Taxonomy" id="45954"/>
    <lineage>
        <taxon>Eukaryota</taxon>
        <taxon>Metazoa</taxon>
        <taxon>Spiralia</taxon>
        <taxon>Lophotrochozoa</taxon>
        <taxon>Mollusca</taxon>
        <taxon>Bivalvia</taxon>
        <taxon>Autobranchia</taxon>
        <taxon>Heteroconchia</taxon>
        <taxon>Euheterodonta</taxon>
        <taxon>Imparidentia</taxon>
        <taxon>Neoheterodontei</taxon>
        <taxon>Myida</taxon>
        <taxon>Dreissenoidea</taxon>
        <taxon>Dreissenidae</taxon>
        <taxon>Dreissena</taxon>
    </lineage>
</organism>
<proteinExistence type="predicted"/>
<sequence>MYPCNGRYLRFEARRLNRRLTDESCTIGECNLNVFRGRPQHTNSPTINTHSFRCKKAHVAALLHGTKAYYGQMWTLSSPFPGKNQYLVSVEEIMRLLPEQGANPRTPDR</sequence>